<evidence type="ECO:0000259" key="9">
    <source>
        <dbReference type="PROSITE" id="PS51208"/>
    </source>
</evidence>
<dbReference type="InterPro" id="IPR023828">
    <property type="entry name" value="Peptidase_S8_Ser-AS"/>
</dbReference>
<feature type="compositionally biased region" description="Pro residues" evidence="7">
    <location>
        <begin position="42"/>
        <end position="56"/>
    </location>
</feature>
<dbReference type="InterPro" id="IPR013425">
    <property type="entry name" value="Autotrns_rpt"/>
</dbReference>
<dbReference type="PROSITE" id="PS51257">
    <property type="entry name" value="PROKAR_LIPOPROTEIN"/>
    <property type="match status" value="1"/>
</dbReference>
<dbReference type="RefSeq" id="WP_144893311.1">
    <property type="nucleotide sequence ID" value="NZ_CP042218.1"/>
</dbReference>
<keyword evidence="4 6" id="KW-0378">Hydrolase</keyword>
<dbReference type="InterPro" id="IPR000209">
    <property type="entry name" value="Peptidase_S8/S53_dom"/>
</dbReference>
<dbReference type="InterPro" id="IPR036709">
    <property type="entry name" value="Autotransporte_beta_dom_sf"/>
</dbReference>
<dbReference type="Pfam" id="PF03797">
    <property type="entry name" value="Autotransporter"/>
    <property type="match status" value="1"/>
</dbReference>
<gene>
    <name evidence="10" type="ORF">FPZ22_12115</name>
</gene>
<feature type="active site" description="Charge relay system" evidence="6">
    <location>
        <position position="127"/>
    </location>
</feature>
<feature type="active site" description="Charge relay system" evidence="6">
    <location>
        <position position="91"/>
    </location>
</feature>
<feature type="chain" id="PRO_5021784122" evidence="8">
    <location>
        <begin position="29"/>
        <end position="947"/>
    </location>
</feature>
<dbReference type="InterPro" id="IPR023827">
    <property type="entry name" value="Peptidase_S8_Asp-AS"/>
</dbReference>
<dbReference type="PROSITE" id="PS51892">
    <property type="entry name" value="SUBTILASE"/>
    <property type="match status" value="1"/>
</dbReference>
<dbReference type="SUPFAM" id="SSF103515">
    <property type="entry name" value="Autotransporter"/>
    <property type="match status" value="1"/>
</dbReference>
<organism evidence="10 11">
    <name type="scientific">Luteimonas granuli</name>
    <dbReference type="NCBI Taxonomy" id="1176533"/>
    <lineage>
        <taxon>Bacteria</taxon>
        <taxon>Pseudomonadati</taxon>
        <taxon>Pseudomonadota</taxon>
        <taxon>Gammaproteobacteria</taxon>
        <taxon>Lysobacterales</taxon>
        <taxon>Lysobacteraceae</taxon>
        <taxon>Luteimonas</taxon>
    </lineage>
</organism>
<feature type="region of interest" description="Disordered" evidence="7">
    <location>
        <begin position="34"/>
        <end position="67"/>
    </location>
</feature>
<keyword evidence="2 6" id="KW-0645">Protease</keyword>
<dbReference type="AlphaFoldDB" id="A0A518N6I4"/>
<evidence type="ECO:0000256" key="8">
    <source>
        <dbReference type="SAM" id="SignalP"/>
    </source>
</evidence>
<feature type="signal peptide" evidence="8">
    <location>
        <begin position="1"/>
        <end position="28"/>
    </location>
</feature>
<dbReference type="InterPro" id="IPR005546">
    <property type="entry name" value="Autotransporte_beta"/>
</dbReference>
<evidence type="ECO:0000256" key="3">
    <source>
        <dbReference type="ARBA" id="ARBA00022729"/>
    </source>
</evidence>
<evidence type="ECO:0000256" key="2">
    <source>
        <dbReference type="ARBA" id="ARBA00022670"/>
    </source>
</evidence>
<evidence type="ECO:0000256" key="4">
    <source>
        <dbReference type="ARBA" id="ARBA00022801"/>
    </source>
</evidence>
<dbReference type="GO" id="GO:0004252">
    <property type="term" value="F:serine-type endopeptidase activity"/>
    <property type="evidence" value="ECO:0007669"/>
    <property type="project" value="UniProtKB-UniRule"/>
</dbReference>
<sequence>MPHTIVRGAVRAPAASILAIALSSALLASCGGGGGGSGNLRPDPPPAAPPPPPPVVGTPDPAHSAHLANTNTAPAHAAGLTGAGIRIGIVDSGVNRKHPALANRVVANLTYISASGNNLAVDDVVGHGTAVAQAAAGRPFGTWPGGIAPGAEIVSARIISDKPPKDDGSGQGNEVSGPLGLAGIHRDLISHGVRIMNNSWGGLYWTNPNATVGIASEYRPFIRDNDGLVVFSTGNSGFADPSDMAALPSQPGPEGSRPAADLERGWIAVGALDGDDPTRLAEYSNACGIAMAYCMVAPGTVVVTGTDDAPDAPKYWRWSGTSLAAPLVSGAAALVWEAFPYFDNDAVRQTLLGTATDLGAPGVDAVFGHGALDVGKAVRGPARLDWGDFTASFESGSSAWGNDLSGAGRLVKRGAGTLVLDADAGNAGGVRVTGGSLQVNGAVSGEVRVDAGGRFLFGTAVGGSVVNAGRVDVRALESGDTVGTTTVGGDYVHRQGATFAFDVGQRLQVAGTVTIEGGDLHLRGVKTGYTHQRREEVIVAMGGLTGTFNGLTTAGNILLAGTLGYGAQNVWLDIARLDVAAVAASFAGITPMALSSAERVERAFQRLDAHQDGAGGAAGDGFLRRAGELQQVGSEAEAARALASLSGELHANAVAMTLDSIDMGRRALSARIDAFEGGVHDAGVWKRALGRGGSGGFAGNGFALDGWMIGRDGDLGGGRMAGFAFGETRAHGRVDGLGDRSQDRQTSAAAYAGWTRGNAHVFGQAGTGRFDRDVERRLQAGDDLSSVASRYSGDYASASVEAGWRVRAGGMAVTPYLGAEHVRLRSEGFREGGADGFGLQAAAWDARRSQAIAGLRMQGGWKGLALYGYGEWQQTLSASGFDLQASFTGVEAWSPLPGGHAARSGGVFGLGTQAWLGRGAALGLGFDQRFGPRGSDRMLSLRFLQEF</sequence>
<proteinExistence type="inferred from homology"/>
<accession>A0A518N6I4</accession>
<dbReference type="InterPro" id="IPR034061">
    <property type="entry name" value="Peptidases_S8_Autotransporter"/>
</dbReference>
<feature type="domain" description="Autotransporter" evidence="9">
    <location>
        <begin position="677"/>
        <end position="947"/>
    </location>
</feature>
<feature type="active site" description="Charge relay system" evidence="6">
    <location>
        <position position="322"/>
    </location>
</feature>
<dbReference type="Proteomes" id="UP000316584">
    <property type="component" value="Chromosome"/>
</dbReference>
<protein>
    <submittedName>
        <fullName evidence="10">S8 family serine peptidase</fullName>
    </submittedName>
</protein>
<dbReference type="Gene3D" id="3.40.50.200">
    <property type="entry name" value="Peptidase S8/S53 domain"/>
    <property type="match status" value="1"/>
</dbReference>
<dbReference type="SMART" id="SM00869">
    <property type="entry name" value="Autotransporter"/>
    <property type="match status" value="1"/>
</dbReference>
<dbReference type="PROSITE" id="PS00136">
    <property type="entry name" value="SUBTILASE_ASP"/>
    <property type="match status" value="1"/>
</dbReference>
<dbReference type="PANTHER" id="PTHR43806">
    <property type="entry name" value="PEPTIDASE S8"/>
    <property type="match status" value="1"/>
</dbReference>
<dbReference type="CDD" id="cd04848">
    <property type="entry name" value="Peptidases_S8_Autotransporter_serine_protease_like"/>
    <property type="match status" value="1"/>
</dbReference>
<dbReference type="PRINTS" id="PR00723">
    <property type="entry name" value="SUBTILISIN"/>
</dbReference>
<keyword evidence="3 8" id="KW-0732">Signal</keyword>
<dbReference type="NCBIfam" id="TIGR02601">
    <property type="entry name" value="autotrns_rpt"/>
    <property type="match status" value="1"/>
</dbReference>
<evidence type="ECO:0000256" key="6">
    <source>
        <dbReference type="PROSITE-ProRule" id="PRU01240"/>
    </source>
</evidence>
<dbReference type="Gene3D" id="2.40.128.130">
    <property type="entry name" value="Autotransporter beta-domain"/>
    <property type="match status" value="1"/>
</dbReference>
<dbReference type="InterPro" id="IPR015500">
    <property type="entry name" value="Peptidase_S8_subtilisin-rel"/>
</dbReference>
<dbReference type="PROSITE" id="PS00138">
    <property type="entry name" value="SUBTILASE_SER"/>
    <property type="match status" value="1"/>
</dbReference>
<dbReference type="EMBL" id="CP042218">
    <property type="protein sequence ID" value="QDW67531.1"/>
    <property type="molecule type" value="Genomic_DNA"/>
</dbReference>
<dbReference type="InterPro" id="IPR036852">
    <property type="entry name" value="Peptidase_S8/S53_dom_sf"/>
</dbReference>
<dbReference type="PANTHER" id="PTHR43806:SF11">
    <property type="entry name" value="CEREVISIN-RELATED"/>
    <property type="match status" value="1"/>
</dbReference>
<evidence type="ECO:0000313" key="11">
    <source>
        <dbReference type="Proteomes" id="UP000316584"/>
    </source>
</evidence>
<evidence type="ECO:0000256" key="5">
    <source>
        <dbReference type="ARBA" id="ARBA00022825"/>
    </source>
</evidence>
<keyword evidence="11" id="KW-1185">Reference proteome</keyword>
<dbReference type="KEGG" id="lug:FPZ22_12115"/>
<dbReference type="GO" id="GO:0006508">
    <property type="term" value="P:proteolysis"/>
    <property type="evidence" value="ECO:0007669"/>
    <property type="project" value="UniProtKB-KW"/>
</dbReference>
<keyword evidence="5 6" id="KW-0720">Serine protease</keyword>
<dbReference type="OrthoDB" id="5360469at2"/>
<evidence type="ECO:0000256" key="7">
    <source>
        <dbReference type="SAM" id="MobiDB-lite"/>
    </source>
</evidence>
<dbReference type="SUPFAM" id="SSF52743">
    <property type="entry name" value="Subtilisin-like"/>
    <property type="match status" value="1"/>
</dbReference>
<evidence type="ECO:0000256" key="1">
    <source>
        <dbReference type="ARBA" id="ARBA00011073"/>
    </source>
</evidence>
<dbReference type="PROSITE" id="PS51208">
    <property type="entry name" value="AUTOTRANSPORTER"/>
    <property type="match status" value="1"/>
</dbReference>
<dbReference type="Pfam" id="PF00082">
    <property type="entry name" value="Peptidase_S8"/>
    <property type="match status" value="1"/>
</dbReference>
<reference evidence="10 11" key="1">
    <citation type="submission" date="2019-07" db="EMBL/GenBank/DDBJ databases">
        <title>Full genome sequence of Luteimonas sp. Gr-4.</title>
        <authorList>
            <person name="Im W.-T."/>
        </authorList>
    </citation>
    <scope>NUCLEOTIDE SEQUENCE [LARGE SCALE GENOMIC DNA]</scope>
    <source>
        <strain evidence="10 11">Gr-4</strain>
    </source>
</reference>
<dbReference type="InterPro" id="IPR050131">
    <property type="entry name" value="Peptidase_S8_subtilisin-like"/>
</dbReference>
<comment type="similarity">
    <text evidence="1 6">Belongs to the peptidase S8 family.</text>
</comment>
<name>A0A518N6I4_9GAMM</name>
<evidence type="ECO:0000313" key="10">
    <source>
        <dbReference type="EMBL" id="QDW67531.1"/>
    </source>
</evidence>